<dbReference type="EMBL" id="CM023483">
    <property type="protein sequence ID" value="KAH6937227.1"/>
    <property type="molecule type" value="Genomic_DNA"/>
</dbReference>
<sequence length="148" mass="16885">MLYDYAGLRMLLRWADSASEEFRNALLNLTNVDYTERWEKCVTEMNDKMPEITGYLYVQEKFSEEAKRESLGSCLRGRRYGVGQMQRDITFARKETLQPPAVYAFMQRPCKMLLFSVSGHAGHLAGLFGESGAAEETGDFRAYGGDRL</sequence>
<dbReference type="Proteomes" id="UP000821845">
    <property type="component" value="Chromosome 3"/>
</dbReference>
<gene>
    <name evidence="1" type="ORF">HPB50_026012</name>
</gene>
<organism evidence="1 2">
    <name type="scientific">Hyalomma asiaticum</name>
    <name type="common">Tick</name>
    <dbReference type="NCBI Taxonomy" id="266040"/>
    <lineage>
        <taxon>Eukaryota</taxon>
        <taxon>Metazoa</taxon>
        <taxon>Ecdysozoa</taxon>
        <taxon>Arthropoda</taxon>
        <taxon>Chelicerata</taxon>
        <taxon>Arachnida</taxon>
        <taxon>Acari</taxon>
        <taxon>Parasitiformes</taxon>
        <taxon>Ixodida</taxon>
        <taxon>Ixodoidea</taxon>
        <taxon>Ixodidae</taxon>
        <taxon>Hyalomminae</taxon>
        <taxon>Hyalomma</taxon>
    </lineage>
</organism>
<proteinExistence type="predicted"/>
<protein>
    <submittedName>
        <fullName evidence="1">Uncharacterized protein</fullName>
    </submittedName>
</protein>
<name>A0ACB7ST34_HYAAI</name>
<comment type="caution">
    <text evidence="1">The sequence shown here is derived from an EMBL/GenBank/DDBJ whole genome shotgun (WGS) entry which is preliminary data.</text>
</comment>
<keyword evidence="2" id="KW-1185">Reference proteome</keyword>
<reference evidence="1" key="1">
    <citation type="submission" date="2020-05" db="EMBL/GenBank/DDBJ databases">
        <title>Large-scale comparative analyses of tick genomes elucidate their genetic diversity and vector capacities.</title>
        <authorList>
            <person name="Jia N."/>
            <person name="Wang J."/>
            <person name="Shi W."/>
            <person name="Du L."/>
            <person name="Sun Y."/>
            <person name="Zhan W."/>
            <person name="Jiang J."/>
            <person name="Wang Q."/>
            <person name="Zhang B."/>
            <person name="Ji P."/>
            <person name="Sakyi L.B."/>
            <person name="Cui X."/>
            <person name="Yuan T."/>
            <person name="Jiang B."/>
            <person name="Yang W."/>
            <person name="Lam T.T.-Y."/>
            <person name="Chang Q."/>
            <person name="Ding S."/>
            <person name="Wang X."/>
            <person name="Zhu J."/>
            <person name="Ruan X."/>
            <person name="Zhao L."/>
            <person name="Wei J."/>
            <person name="Que T."/>
            <person name="Du C."/>
            <person name="Cheng J."/>
            <person name="Dai P."/>
            <person name="Han X."/>
            <person name="Huang E."/>
            <person name="Gao Y."/>
            <person name="Liu J."/>
            <person name="Shao H."/>
            <person name="Ye R."/>
            <person name="Li L."/>
            <person name="Wei W."/>
            <person name="Wang X."/>
            <person name="Wang C."/>
            <person name="Yang T."/>
            <person name="Huo Q."/>
            <person name="Li W."/>
            <person name="Guo W."/>
            <person name="Chen H."/>
            <person name="Zhou L."/>
            <person name="Ni X."/>
            <person name="Tian J."/>
            <person name="Zhou Y."/>
            <person name="Sheng Y."/>
            <person name="Liu T."/>
            <person name="Pan Y."/>
            <person name="Xia L."/>
            <person name="Li J."/>
            <person name="Zhao F."/>
            <person name="Cao W."/>
        </authorList>
    </citation>
    <scope>NUCLEOTIDE SEQUENCE</scope>
    <source>
        <strain evidence="1">Hyas-2018</strain>
    </source>
</reference>
<evidence type="ECO:0000313" key="2">
    <source>
        <dbReference type="Proteomes" id="UP000821845"/>
    </source>
</evidence>
<accession>A0ACB7ST34</accession>
<evidence type="ECO:0000313" key="1">
    <source>
        <dbReference type="EMBL" id="KAH6937227.1"/>
    </source>
</evidence>